<dbReference type="AlphaFoldDB" id="A0A392R987"/>
<evidence type="ECO:0000313" key="2">
    <source>
        <dbReference type="EMBL" id="MCI32682.1"/>
    </source>
</evidence>
<dbReference type="Proteomes" id="UP000265520">
    <property type="component" value="Unassembled WGS sequence"/>
</dbReference>
<organism evidence="2 3">
    <name type="scientific">Trifolium medium</name>
    <dbReference type="NCBI Taxonomy" id="97028"/>
    <lineage>
        <taxon>Eukaryota</taxon>
        <taxon>Viridiplantae</taxon>
        <taxon>Streptophyta</taxon>
        <taxon>Embryophyta</taxon>
        <taxon>Tracheophyta</taxon>
        <taxon>Spermatophyta</taxon>
        <taxon>Magnoliopsida</taxon>
        <taxon>eudicotyledons</taxon>
        <taxon>Gunneridae</taxon>
        <taxon>Pentapetalae</taxon>
        <taxon>rosids</taxon>
        <taxon>fabids</taxon>
        <taxon>Fabales</taxon>
        <taxon>Fabaceae</taxon>
        <taxon>Papilionoideae</taxon>
        <taxon>50 kb inversion clade</taxon>
        <taxon>NPAAA clade</taxon>
        <taxon>Hologalegina</taxon>
        <taxon>IRL clade</taxon>
        <taxon>Trifolieae</taxon>
        <taxon>Trifolium</taxon>
    </lineage>
</organism>
<keyword evidence="2" id="KW-0347">Helicase</keyword>
<keyword evidence="2" id="KW-0378">Hydrolase</keyword>
<dbReference type="EMBL" id="LXQA010197743">
    <property type="protein sequence ID" value="MCI32682.1"/>
    <property type="molecule type" value="Genomic_DNA"/>
</dbReference>
<keyword evidence="2" id="KW-0067">ATP-binding</keyword>
<accession>A0A392R987</accession>
<sequence length="68" mass="7216">MWMACSTEFSVSSIFLTSILISDSLPQQLHQLSSQQTATRSLVVSGSSGQPPATSLLSPPIAPNSQHM</sequence>
<keyword evidence="3" id="KW-1185">Reference proteome</keyword>
<name>A0A392R987_9FABA</name>
<comment type="caution">
    <text evidence="2">The sequence shown here is derived from an EMBL/GenBank/DDBJ whole genome shotgun (WGS) entry which is preliminary data.</text>
</comment>
<protein>
    <submittedName>
        <fullName evidence="2">Helicase MOM1</fullName>
    </submittedName>
</protein>
<feature type="non-terminal residue" evidence="2">
    <location>
        <position position="68"/>
    </location>
</feature>
<evidence type="ECO:0000313" key="3">
    <source>
        <dbReference type="Proteomes" id="UP000265520"/>
    </source>
</evidence>
<keyword evidence="2" id="KW-0547">Nucleotide-binding</keyword>
<reference evidence="2 3" key="1">
    <citation type="journal article" date="2018" name="Front. Plant Sci.">
        <title>Red Clover (Trifolium pratense) and Zigzag Clover (T. medium) - A Picture of Genomic Similarities and Differences.</title>
        <authorList>
            <person name="Dluhosova J."/>
            <person name="Istvanek J."/>
            <person name="Nedelnik J."/>
            <person name="Repkova J."/>
        </authorList>
    </citation>
    <scope>NUCLEOTIDE SEQUENCE [LARGE SCALE GENOMIC DNA]</scope>
    <source>
        <strain evidence="3">cv. 10/8</strain>
        <tissue evidence="2">Leaf</tissue>
    </source>
</reference>
<evidence type="ECO:0000256" key="1">
    <source>
        <dbReference type="SAM" id="MobiDB-lite"/>
    </source>
</evidence>
<feature type="region of interest" description="Disordered" evidence="1">
    <location>
        <begin position="40"/>
        <end position="68"/>
    </location>
</feature>
<dbReference type="GO" id="GO:0004386">
    <property type="term" value="F:helicase activity"/>
    <property type="evidence" value="ECO:0007669"/>
    <property type="project" value="UniProtKB-KW"/>
</dbReference>
<proteinExistence type="predicted"/>